<reference evidence="6 7" key="1">
    <citation type="submission" date="2022-01" db="EMBL/GenBank/DDBJ databases">
        <title>Octadecabacter sp. nov., isolated from a marine alga.</title>
        <authorList>
            <person name="Jin M.S."/>
            <person name="Kim H.M."/>
            <person name="Han D.M."/>
            <person name="Jung J.J."/>
            <person name="Jeon C.O."/>
        </authorList>
    </citation>
    <scope>NUCLEOTIDE SEQUENCE [LARGE SCALE GENOMIC DNA]</scope>
    <source>
        <strain evidence="6 7">G9-8</strain>
    </source>
</reference>
<dbReference type="InterPro" id="IPR016461">
    <property type="entry name" value="COMT-like"/>
</dbReference>
<dbReference type="Gene3D" id="3.40.50.150">
    <property type="entry name" value="Vaccinia Virus protein VP39"/>
    <property type="match status" value="1"/>
</dbReference>
<protein>
    <submittedName>
        <fullName evidence="6">Acetylserotonin O-methyltransferase</fullName>
    </submittedName>
</protein>
<keyword evidence="1" id="KW-0489">Methyltransferase</keyword>
<accession>A0ABS9CWC1</accession>
<dbReference type="CDD" id="cd02440">
    <property type="entry name" value="AdoMet_MTases"/>
    <property type="match status" value="1"/>
</dbReference>
<evidence type="ECO:0000256" key="2">
    <source>
        <dbReference type="ARBA" id="ARBA00022679"/>
    </source>
</evidence>
<organism evidence="6 7">
    <name type="scientific">Octadecabacter dasysiphoniae</name>
    <dbReference type="NCBI Taxonomy" id="2909341"/>
    <lineage>
        <taxon>Bacteria</taxon>
        <taxon>Pseudomonadati</taxon>
        <taxon>Pseudomonadota</taxon>
        <taxon>Alphaproteobacteria</taxon>
        <taxon>Rhodobacterales</taxon>
        <taxon>Roseobacteraceae</taxon>
        <taxon>Octadecabacter</taxon>
    </lineage>
</organism>
<dbReference type="Gene3D" id="1.10.10.10">
    <property type="entry name" value="Winged helix-like DNA-binding domain superfamily/Winged helix DNA-binding domain"/>
    <property type="match status" value="1"/>
</dbReference>
<dbReference type="PIRSF" id="PIRSF005739">
    <property type="entry name" value="O-mtase"/>
    <property type="match status" value="1"/>
</dbReference>
<dbReference type="Gene3D" id="1.10.287.1350">
    <property type="match status" value="1"/>
</dbReference>
<evidence type="ECO:0000259" key="4">
    <source>
        <dbReference type="Pfam" id="PF00891"/>
    </source>
</evidence>
<comment type="caution">
    <text evidence="6">The sequence shown here is derived from an EMBL/GenBank/DDBJ whole genome shotgun (WGS) entry which is preliminary data.</text>
</comment>
<dbReference type="InterPro" id="IPR001077">
    <property type="entry name" value="COMT_C"/>
</dbReference>
<feature type="domain" description="O-methyltransferase dimerisation" evidence="5">
    <location>
        <begin position="29"/>
        <end position="102"/>
    </location>
</feature>
<keyword evidence="2" id="KW-0808">Transferase</keyword>
<evidence type="ECO:0000313" key="7">
    <source>
        <dbReference type="Proteomes" id="UP001200557"/>
    </source>
</evidence>
<evidence type="ECO:0000256" key="1">
    <source>
        <dbReference type="ARBA" id="ARBA00022603"/>
    </source>
</evidence>
<dbReference type="Pfam" id="PF08100">
    <property type="entry name" value="Dimerisation"/>
    <property type="match status" value="1"/>
</dbReference>
<dbReference type="PROSITE" id="PS51683">
    <property type="entry name" value="SAM_OMT_II"/>
    <property type="match status" value="1"/>
</dbReference>
<feature type="domain" description="O-methyltransferase C-terminal" evidence="4">
    <location>
        <begin position="119"/>
        <end position="331"/>
    </location>
</feature>
<keyword evidence="7" id="KW-1185">Reference proteome</keyword>
<gene>
    <name evidence="6" type="ORF">L0664_10740</name>
</gene>
<evidence type="ECO:0000256" key="3">
    <source>
        <dbReference type="ARBA" id="ARBA00022691"/>
    </source>
</evidence>
<dbReference type="InterPro" id="IPR036390">
    <property type="entry name" value="WH_DNA-bd_sf"/>
</dbReference>
<dbReference type="PANTHER" id="PTHR43712">
    <property type="entry name" value="PUTATIVE (AFU_ORTHOLOGUE AFUA_4G14580)-RELATED"/>
    <property type="match status" value="1"/>
</dbReference>
<dbReference type="InterPro" id="IPR012967">
    <property type="entry name" value="COMT_dimerisation"/>
</dbReference>
<dbReference type="InterPro" id="IPR036388">
    <property type="entry name" value="WH-like_DNA-bd_sf"/>
</dbReference>
<proteinExistence type="predicted"/>
<name>A0ABS9CWC1_9RHOB</name>
<dbReference type="PANTHER" id="PTHR43712:SF2">
    <property type="entry name" value="O-METHYLTRANSFERASE CICE"/>
    <property type="match status" value="1"/>
</dbReference>
<dbReference type="EMBL" id="JAKGAQ010000002">
    <property type="protein sequence ID" value="MCF2871540.1"/>
    <property type="molecule type" value="Genomic_DNA"/>
</dbReference>
<sequence>MASRKFQSWAARFPLTRRFVRQEGDALFDLMAGFCHSQILMALAELQIPEALLGGPVAVADIASQTNIPPERLQVLLQGGASIGVLKLRKGGVALTRRGAAFATVPGLSAMVRHHRAFYRDLEDPVAFFRGETTTELAEIWPYVFGDTSNIDSKTASAYSDLMAQSQALVAEDTLRMVDVSGIDTLMDVGGGTGAFLVAVGQVNPDVKLRLFDLPSVAPDAASRFAQAGLSDRTDTHLGSFREDTLPEGADAISLIRVLFDHSDDTVRALLGKVYDALPEGGRLIVSEPMSGGATPNKATDGYFALYTMAMRTGRTRSAAEIVKLVTEAGFGQVTSPKPLRAYVTSVVMAVKPTSTLSV</sequence>
<dbReference type="InterPro" id="IPR029063">
    <property type="entry name" value="SAM-dependent_MTases_sf"/>
</dbReference>
<evidence type="ECO:0000313" key="6">
    <source>
        <dbReference type="EMBL" id="MCF2871540.1"/>
    </source>
</evidence>
<dbReference type="SUPFAM" id="SSF46785">
    <property type="entry name" value="Winged helix' DNA-binding domain"/>
    <property type="match status" value="1"/>
</dbReference>
<dbReference type="Pfam" id="PF00891">
    <property type="entry name" value="Methyltransf_2"/>
    <property type="match status" value="1"/>
</dbReference>
<dbReference type="Proteomes" id="UP001200557">
    <property type="component" value="Unassembled WGS sequence"/>
</dbReference>
<evidence type="ECO:0000259" key="5">
    <source>
        <dbReference type="Pfam" id="PF08100"/>
    </source>
</evidence>
<keyword evidence="3" id="KW-0949">S-adenosyl-L-methionine</keyword>
<dbReference type="SUPFAM" id="SSF53335">
    <property type="entry name" value="S-adenosyl-L-methionine-dependent methyltransferases"/>
    <property type="match status" value="1"/>
</dbReference>